<dbReference type="InterPro" id="IPR052023">
    <property type="entry name" value="Histidine_kinase_KdpD"/>
</dbReference>
<dbReference type="Gene3D" id="3.30.450.40">
    <property type="match status" value="1"/>
</dbReference>
<dbReference type="SUPFAM" id="SSF47384">
    <property type="entry name" value="Homodimeric domain of signal transducing histidine kinase"/>
    <property type="match status" value="1"/>
</dbReference>
<dbReference type="InterPro" id="IPR003594">
    <property type="entry name" value="HATPase_dom"/>
</dbReference>
<protein>
    <recommendedName>
        <fullName evidence="3">histidine kinase</fullName>
        <ecNumber evidence="3">2.7.13.3</ecNumber>
    </recommendedName>
</protein>
<evidence type="ECO:0000256" key="5">
    <source>
        <dbReference type="ARBA" id="ARBA00022679"/>
    </source>
</evidence>
<accession>A0ABV6I4M0</accession>
<gene>
    <name evidence="15" type="ORF">ACFFII_10405</name>
</gene>
<dbReference type="Gene3D" id="1.20.120.620">
    <property type="entry name" value="Backbone structure of the membrane domain of e. Coli histidine kinase receptor kdpd"/>
    <property type="match status" value="1"/>
</dbReference>
<keyword evidence="6 13" id="KW-0812">Transmembrane</keyword>
<dbReference type="Pfam" id="PF13493">
    <property type="entry name" value="DUF4118"/>
    <property type="match status" value="1"/>
</dbReference>
<reference evidence="15 16" key="1">
    <citation type="submission" date="2024-09" db="EMBL/GenBank/DDBJ databases">
        <authorList>
            <person name="Sun Q."/>
            <person name="Mori K."/>
        </authorList>
    </citation>
    <scope>NUCLEOTIDE SEQUENCE [LARGE SCALE GENOMIC DNA]</scope>
    <source>
        <strain evidence="15 16">KCTC 22789</strain>
    </source>
</reference>
<dbReference type="InterPro" id="IPR003852">
    <property type="entry name" value="Sig_transdc_His_kinase_KdpD_N"/>
</dbReference>
<comment type="subcellular location">
    <subcellularLocation>
        <location evidence="2">Membrane</location>
        <topology evidence="2">Multi-pass membrane protein</topology>
    </subcellularLocation>
</comment>
<dbReference type="Gene3D" id="3.30.565.10">
    <property type="entry name" value="Histidine kinase-like ATPase, C-terminal domain"/>
    <property type="match status" value="1"/>
</dbReference>
<feature type="transmembrane region" description="Helical" evidence="13">
    <location>
        <begin position="421"/>
        <end position="441"/>
    </location>
</feature>
<dbReference type="SMART" id="SM00388">
    <property type="entry name" value="HisKA"/>
    <property type="match status" value="1"/>
</dbReference>
<dbReference type="InterPro" id="IPR029016">
    <property type="entry name" value="GAF-like_dom_sf"/>
</dbReference>
<keyword evidence="4" id="KW-0597">Phosphoprotein</keyword>
<keyword evidence="8" id="KW-0418">Kinase</keyword>
<dbReference type="SUPFAM" id="SSF55874">
    <property type="entry name" value="ATPase domain of HSP90 chaperone/DNA topoisomerase II/histidine kinase"/>
    <property type="match status" value="1"/>
</dbReference>
<dbReference type="Pfam" id="PF02702">
    <property type="entry name" value="KdpD"/>
    <property type="match status" value="1"/>
</dbReference>
<dbReference type="PANTHER" id="PTHR45569">
    <property type="entry name" value="SENSOR PROTEIN KDPD"/>
    <property type="match status" value="1"/>
</dbReference>
<dbReference type="InterPro" id="IPR005467">
    <property type="entry name" value="His_kinase_dom"/>
</dbReference>
<dbReference type="InterPro" id="IPR027417">
    <property type="entry name" value="P-loop_NTPase"/>
</dbReference>
<dbReference type="EC" id="2.7.13.3" evidence="3"/>
<dbReference type="InterPro" id="IPR036890">
    <property type="entry name" value="HATPase_C_sf"/>
</dbReference>
<dbReference type="InterPro" id="IPR025201">
    <property type="entry name" value="KdpD_TM"/>
</dbReference>
<dbReference type="InterPro" id="IPR036097">
    <property type="entry name" value="HisK_dim/P_sf"/>
</dbReference>
<dbReference type="Proteomes" id="UP001589799">
    <property type="component" value="Unassembled WGS sequence"/>
</dbReference>
<dbReference type="SMART" id="SM00387">
    <property type="entry name" value="HATPase_c"/>
    <property type="match status" value="1"/>
</dbReference>
<dbReference type="PROSITE" id="PS50109">
    <property type="entry name" value="HIS_KIN"/>
    <property type="match status" value="1"/>
</dbReference>
<feature type="transmembrane region" description="Helical" evidence="13">
    <location>
        <begin position="448"/>
        <end position="465"/>
    </location>
</feature>
<evidence type="ECO:0000256" key="1">
    <source>
        <dbReference type="ARBA" id="ARBA00000085"/>
    </source>
</evidence>
<dbReference type="SUPFAM" id="SSF55781">
    <property type="entry name" value="GAF domain-like"/>
    <property type="match status" value="1"/>
</dbReference>
<comment type="caution">
    <text evidence="15">The sequence shown here is derived from an EMBL/GenBank/DDBJ whole genome shotgun (WGS) entry which is preliminary data.</text>
</comment>
<evidence type="ECO:0000256" key="13">
    <source>
        <dbReference type="SAM" id="Phobius"/>
    </source>
</evidence>
<dbReference type="InterPro" id="IPR003018">
    <property type="entry name" value="GAF"/>
</dbReference>
<dbReference type="Gene3D" id="1.10.287.130">
    <property type="match status" value="1"/>
</dbReference>
<evidence type="ECO:0000256" key="10">
    <source>
        <dbReference type="ARBA" id="ARBA00022989"/>
    </source>
</evidence>
<evidence type="ECO:0000256" key="12">
    <source>
        <dbReference type="ARBA" id="ARBA00023136"/>
    </source>
</evidence>
<evidence type="ECO:0000256" key="11">
    <source>
        <dbReference type="ARBA" id="ARBA00023012"/>
    </source>
</evidence>
<dbReference type="RefSeq" id="WP_377698824.1">
    <property type="nucleotide sequence ID" value="NZ_JBHLWE010000030.1"/>
</dbReference>
<keyword evidence="9" id="KW-0067">ATP-binding</keyword>
<feature type="domain" description="Histidine kinase" evidence="14">
    <location>
        <begin position="676"/>
        <end position="891"/>
    </location>
</feature>
<organism evidence="15 16">
    <name type="scientific">Paracoccus niistensis</name>
    <dbReference type="NCBI Taxonomy" id="632935"/>
    <lineage>
        <taxon>Bacteria</taxon>
        <taxon>Pseudomonadati</taxon>
        <taxon>Pseudomonadota</taxon>
        <taxon>Alphaproteobacteria</taxon>
        <taxon>Rhodobacterales</taxon>
        <taxon>Paracoccaceae</taxon>
        <taxon>Paracoccus</taxon>
    </lineage>
</organism>
<dbReference type="Pfam" id="PF00512">
    <property type="entry name" value="HisKA"/>
    <property type="match status" value="1"/>
</dbReference>
<evidence type="ECO:0000256" key="9">
    <source>
        <dbReference type="ARBA" id="ARBA00022840"/>
    </source>
</evidence>
<dbReference type="EMBL" id="JBHLWE010000030">
    <property type="protein sequence ID" value="MFC0341175.1"/>
    <property type="molecule type" value="Genomic_DNA"/>
</dbReference>
<dbReference type="Pfam" id="PF13492">
    <property type="entry name" value="GAF_3"/>
    <property type="match status" value="1"/>
</dbReference>
<dbReference type="CDD" id="cd00082">
    <property type="entry name" value="HisKA"/>
    <property type="match status" value="1"/>
</dbReference>
<dbReference type="InterPro" id="IPR004358">
    <property type="entry name" value="Sig_transdc_His_kin-like_C"/>
</dbReference>
<dbReference type="Gene3D" id="3.40.50.300">
    <property type="entry name" value="P-loop containing nucleotide triphosphate hydrolases"/>
    <property type="match status" value="1"/>
</dbReference>
<dbReference type="InterPro" id="IPR038318">
    <property type="entry name" value="KdpD_sf"/>
</dbReference>
<dbReference type="SUPFAM" id="SSF52402">
    <property type="entry name" value="Adenine nucleotide alpha hydrolases-like"/>
    <property type="match status" value="1"/>
</dbReference>
<feature type="transmembrane region" description="Helical" evidence="13">
    <location>
        <begin position="480"/>
        <end position="498"/>
    </location>
</feature>
<evidence type="ECO:0000256" key="8">
    <source>
        <dbReference type="ARBA" id="ARBA00022777"/>
    </source>
</evidence>
<evidence type="ECO:0000256" key="2">
    <source>
        <dbReference type="ARBA" id="ARBA00004141"/>
    </source>
</evidence>
<comment type="catalytic activity">
    <reaction evidence="1">
        <text>ATP + protein L-histidine = ADP + protein N-phospho-L-histidine.</text>
        <dbReference type="EC" id="2.7.13.3"/>
    </reaction>
</comment>
<sequence length="897" mass="96390">MTEKPRPAPESFLAEANVEAGNAGRGRLKIFLGASPGVGKTYAMLEEAIARAKAGTDVTVALAETHGRPETAALLAQLDQLPRRIITYRGRQMTEMDLDGLLARRPQLALIDELAHSNVPGARHPKRWQDVEEVLAAGIDVYSTLNIQHIESLNDVVARITGVRVQETVPDAALQMADEIKLIDLPPEDLIQRMREGKVYMPAEAGRALMNFFSKPNLMALRELALRTAASRVDAEMLALARGAARPVTAQDRLMVCLDDPAAAKTLVRAGRRMTDRARIPWLAATVVTPAVERRGPQAHAAMVDALALAERLGAETLTLRAEGDLAAELIAAARRQNVTRLIVGRRKRPGWRDRLASRLRPPAWERLLDLGSEFEITVLTADADRTPPVAAPRSDGPGWTRPLAEAAAVTALATLVSWPLFHLLPVASLAVIYLVGVLSVGMRQGTAGAIAASVLGFLAYNFFFTRPFFSFAVAQHESVVALLVFTVSALFTGSLAGRLKRQIEFMRVNQDLTETLYDFSRKIASASTTDDVLWAGVAHIARTLECHSLILMPDGAGSLRQVQGFPSIEEDLDPASESAALWSWQRNALAGAGTDTLPAAPWTFVPLTTQGAPLGVFGLRFVDPNRRLDPETRRLLTAVENQVAVAVERIKVEADLEQARLTTETEKLRAALLNSVSHDLRTPLVTVIGSLSAVAEGGLPPAQDQALVGQALDEARRLDRLIGNLLTMTRLGHGALKPRRTACDLGELVGRARADLGAALERFEVRTDLPADLPPVMVDPVLIGQALVNLLENATKFAPEGSTIRVAAEPAGNDVALTVADEGPGIPETERTRVFDLFHRAVQGDGQPAGTGMGLAIVKGMVEANGGRAEAVAPPDGRGAMFRLILPVAVEAPAHA</sequence>
<keyword evidence="5" id="KW-0808">Transferase</keyword>
<dbReference type="PANTHER" id="PTHR45569:SF1">
    <property type="entry name" value="SENSOR PROTEIN KDPD"/>
    <property type="match status" value="1"/>
</dbReference>
<evidence type="ECO:0000259" key="14">
    <source>
        <dbReference type="PROSITE" id="PS50109"/>
    </source>
</evidence>
<keyword evidence="7" id="KW-0547">Nucleotide-binding</keyword>
<name>A0ABV6I4M0_9RHOB</name>
<evidence type="ECO:0000313" key="16">
    <source>
        <dbReference type="Proteomes" id="UP001589799"/>
    </source>
</evidence>
<keyword evidence="16" id="KW-1185">Reference proteome</keyword>
<dbReference type="PRINTS" id="PR00344">
    <property type="entry name" value="BCTRLSENSOR"/>
</dbReference>
<evidence type="ECO:0000256" key="6">
    <source>
        <dbReference type="ARBA" id="ARBA00022692"/>
    </source>
</evidence>
<keyword evidence="12 13" id="KW-0472">Membrane</keyword>
<dbReference type="Pfam" id="PF02518">
    <property type="entry name" value="HATPase_c"/>
    <property type="match status" value="1"/>
</dbReference>
<proteinExistence type="predicted"/>
<keyword evidence="11" id="KW-0902">Two-component regulatory system</keyword>
<evidence type="ECO:0000256" key="3">
    <source>
        <dbReference type="ARBA" id="ARBA00012438"/>
    </source>
</evidence>
<evidence type="ECO:0000256" key="7">
    <source>
        <dbReference type="ARBA" id="ARBA00022741"/>
    </source>
</evidence>
<keyword evidence="10 13" id="KW-1133">Transmembrane helix</keyword>
<evidence type="ECO:0000313" key="15">
    <source>
        <dbReference type="EMBL" id="MFC0341175.1"/>
    </source>
</evidence>
<dbReference type="InterPro" id="IPR003661">
    <property type="entry name" value="HisK_dim/P_dom"/>
</dbReference>
<evidence type="ECO:0000256" key="4">
    <source>
        <dbReference type="ARBA" id="ARBA00022553"/>
    </source>
</evidence>